<dbReference type="Pfam" id="PF01549">
    <property type="entry name" value="ShK"/>
    <property type="match status" value="2"/>
</dbReference>
<accession>A0A8B6HDG3</accession>
<reference evidence="4" key="1">
    <citation type="submission" date="2018-11" db="EMBL/GenBank/DDBJ databases">
        <authorList>
            <person name="Alioto T."/>
            <person name="Alioto T."/>
        </authorList>
    </citation>
    <scope>NUCLEOTIDE SEQUENCE</scope>
</reference>
<evidence type="ECO:0000259" key="3">
    <source>
        <dbReference type="PROSITE" id="PS51670"/>
    </source>
</evidence>
<dbReference type="PANTHER" id="PTHR21724">
    <property type="entry name" value="SHKT DOMAIN-CONTAINING PROTEIN"/>
    <property type="match status" value="1"/>
</dbReference>
<keyword evidence="2" id="KW-1133">Transmembrane helix</keyword>
<dbReference type="SMART" id="SM00254">
    <property type="entry name" value="ShKT"/>
    <property type="match status" value="2"/>
</dbReference>
<feature type="transmembrane region" description="Helical" evidence="2">
    <location>
        <begin position="51"/>
        <end position="72"/>
    </location>
</feature>
<dbReference type="AlphaFoldDB" id="A0A8B6HDG3"/>
<keyword evidence="5" id="KW-1185">Reference proteome</keyword>
<name>A0A8B6HDG3_MYTGA</name>
<feature type="domain" description="ShKT" evidence="3">
    <location>
        <begin position="128"/>
        <end position="163"/>
    </location>
</feature>
<comment type="caution">
    <text evidence="4">The sequence shown here is derived from an EMBL/GenBank/DDBJ whole genome shotgun (WGS) entry which is preliminary data.</text>
</comment>
<dbReference type="PROSITE" id="PS51670">
    <property type="entry name" value="SHKT"/>
    <property type="match status" value="1"/>
</dbReference>
<organism evidence="4 5">
    <name type="scientific">Mytilus galloprovincialis</name>
    <name type="common">Mediterranean mussel</name>
    <dbReference type="NCBI Taxonomy" id="29158"/>
    <lineage>
        <taxon>Eukaryota</taxon>
        <taxon>Metazoa</taxon>
        <taxon>Spiralia</taxon>
        <taxon>Lophotrochozoa</taxon>
        <taxon>Mollusca</taxon>
        <taxon>Bivalvia</taxon>
        <taxon>Autobranchia</taxon>
        <taxon>Pteriomorphia</taxon>
        <taxon>Mytilida</taxon>
        <taxon>Mytiloidea</taxon>
        <taxon>Mytilidae</taxon>
        <taxon>Mytilinae</taxon>
        <taxon>Mytilus</taxon>
    </lineage>
</organism>
<dbReference type="OrthoDB" id="6141729at2759"/>
<dbReference type="InterPro" id="IPR003582">
    <property type="entry name" value="ShKT_dom"/>
</dbReference>
<protein>
    <recommendedName>
        <fullName evidence="3">ShKT domain-containing protein</fullName>
    </recommendedName>
</protein>
<gene>
    <name evidence="4" type="ORF">MGAL_10B014161</name>
</gene>
<evidence type="ECO:0000313" key="4">
    <source>
        <dbReference type="EMBL" id="VDI77385.1"/>
    </source>
</evidence>
<comment type="caution">
    <text evidence="1">Lacks conserved residue(s) required for the propagation of feature annotation.</text>
</comment>
<dbReference type="PANTHER" id="PTHR21724:SF109">
    <property type="entry name" value="SHKT DOMAIN-CONTAINING PROTEIN"/>
    <property type="match status" value="1"/>
</dbReference>
<evidence type="ECO:0000256" key="1">
    <source>
        <dbReference type="PROSITE-ProRule" id="PRU01005"/>
    </source>
</evidence>
<dbReference type="EMBL" id="UYJE01009835">
    <property type="protein sequence ID" value="VDI77385.1"/>
    <property type="molecule type" value="Genomic_DNA"/>
</dbReference>
<evidence type="ECO:0000313" key="5">
    <source>
        <dbReference type="Proteomes" id="UP000596742"/>
    </source>
</evidence>
<keyword evidence="2" id="KW-0472">Membrane</keyword>
<proteinExistence type="predicted"/>
<sequence length="192" mass="21370">MVTIFFNLCLLVIKDRCTIFHINTVHDPNTEQCSSSNIRSLSAALGSWFKMFSIILVLLAAVTLVNGATIGVSDATTKMYASTMPDCSDKLDSCFDFSDGSCVGRYAPWARENCAYRCGYCPGNYPPCQDQITYCKELGSEVCNQKLYAGYVRLNCRETCNKCEIPALTYVPGNDTDVLPTGLFKKKKHFRN</sequence>
<evidence type="ECO:0000256" key="2">
    <source>
        <dbReference type="SAM" id="Phobius"/>
    </source>
</evidence>
<keyword evidence="2" id="KW-0812">Transmembrane</keyword>
<dbReference type="Proteomes" id="UP000596742">
    <property type="component" value="Unassembled WGS sequence"/>
</dbReference>